<dbReference type="InterPro" id="IPR029052">
    <property type="entry name" value="Metallo-depent_PP-like"/>
</dbReference>
<keyword evidence="1" id="KW-0540">Nuclease</keyword>
<dbReference type="RefSeq" id="YP_009279901.1">
    <property type="nucleotide sequence ID" value="NC_031020.1"/>
</dbReference>
<dbReference type="EMBL" id="KX078569">
    <property type="protein sequence ID" value="ANM46432.1"/>
    <property type="molecule type" value="Genomic_DNA"/>
</dbReference>
<sequence>MGDLHYGVSQDDPWIQNIQRDSAKQIIAYCKKHKIKKGIQFGDWFDVRKAVTHVAMEFSREIVGMFKEAGIELITLVGNHDMHFKNKIHPNSATELLTQHDNITVIDKPTMMDFDGCLIDIIPWMCQENTEEILNHVKTSPADICIGHWELNGFYFYKGLKSHGIEPDFLKKYKQVYSGHFHTISEAGNVKYIGTPYSITAGDENDPRGVWIFDTKTRKTEFVQNKTMWHQKVHYPSEIDFKDYKNIAVRLIVDKVDDKLTEFESNLERVVHSLRVIACNNDSPEFESDGEDEPIQTLDDLIKDYIYAIDGLTDDERETIYQFAVRLKLEAEN</sequence>
<dbReference type="InterPro" id="IPR050535">
    <property type="entry name" value="DNA_Repair-Maintenance_Comp"/>
</dbReference>
<dbReference type="PANTHER" id="PTHR30337">
    <property type="entry name" value="COMPONENT OF ATP-DEPENDENT DSDNA EXONUCLEASE"/>
    <property type="match status" value="1"/>
</dbReference>
<accession>A0A192YA54</accession>
<gene>
    <name evidence="1" type="ORF">MP1_gp0044</name>
</gene>
<keyword evidence="1" id="KW-0378">Hydrolase</keyword>
<name>A0A192YA54_9CAUD</name>
<keyword evidence="2" id="KW-1185">Reference proteome</keyword>
<evidence type="ECO:0000313" key="1">
    <source>
        <dbReference type="EMBL" id="ANM46432.1"/>
    </source>
</evidence>
<dbReference type="GO" id="GO:0004519">
    <property type="term" value="F:endonuclease activity"/>
    <property type="evidence" value="ECO:0007669"/>
    <property type="project" value="UniProtKB-KW"/>
</dbReference>
<keyword evidence="1" id="KW-0255">Endonuclease</keyword>
<protein>
    <submittedName>
        <fullName evidence="1">Recombination endonuclease subunit</fullName>
    </submittedName>
</protein>
<proteinExistence type="predicted"/>
<reference evidence="1 2" key="1">
    <citation type="submission" date="2016-04" db="EMBL/GenBank/DDBJ databases">
        <title>Comparative genomics of Morganella phages MP1 and MP2 define new clades among the T4 and T7-like Viruses.</title>
        <authorList>
            <person name="Pinto G."/>
            <person name="Oliveira A."/>
            <person name="Malgorzata L."/>
            <person name="Kropinski A."/>
            <person name="Azeredo J."/>
        </authorList>
    </citation>
    <scope>NUCLEOTIDE SEQUENCE [LARGE SCALE GENOMIC DNA]</scope>
</reference>
<organism evidence="1 2">
    <name type="scientific">Morganella phage vB_MmoM_MP1</name>
    <dbReference type="NCBI Taxonomy" id="1852628"/>
    <lineage>
        <taxon>Viruses</taxon>
        <taxon>Duplodnaviria</taxon>
        <taxon>Heunggongvirae</taxon>
        <taxon>Uroviricota</taxon>
        <taxon>Caudoviricetes</taxon>
        <taxon>Pantevenvirales</taxon>
        <taxon>Straboviridae</taxon>
        <taxon>Gualtarvirus</taxon>
        <taxon>Gualtarvirus mp1</taxon>
    </lineage>
</organism>
<evidence type="ECO:0000313" key="2">
    <source>
        <dbReference type="Proteomes" id="UP000203816"/>
    </source>
</evidence>
<dbReference type="GeneID" id="29059230"/>
<dbReference type="Proteomes" id="UP000203816">
    <property type="component" value="Segment"/>
</dbReference>
<dbReference type="Gene3D" id="3.60.21.10">
    <property type="match status" value="1"/>
</dbReference>
<dbReference type="OrthoDB" id="3083at10239"/>
<dbReference type="SUPFAM" id="SSF56300">
    <property type="entry name" value="Metallo-dependent phosphatases"/>
    <property type="match status" value="1"/>
</dbReference>
<dbReference type="KEGG" id="vg:29059230"/>